<dbReference type="EMBL" id="SLZY01000003">
    <property type="protein sequence ID" value="TCS73049.1"/>
    <property type="molecule type" value="Genomic_DNA"/>
</dbReference>
<evidence type="ECO:0008006" key="3">
    <source>
        <dbReference type="Google" id="ProtNLM"/>
    </source>
</evidence>
<sequence length="314" mass="33834">MLHLIIPQLLGHPDEVPTPALAALLARGGPAPSPPASPAEALCRAAGLADCPLAALSAADDGADIGDACWLRADPIYLHLNIDQLVLTDPRGLGLGSAESAALAASLNRHFAADGLELLPLAPDRWYLKLERAPALQTTPLTQVVDQGIDRHLPRGADARRWRSVMNEAQMLLHEHPVNQAREAQGLPPVNSLWLWGGGRLNAASQSRIASCYADAPSAQALARACGLPCQVEPTGLAELGPIGQETLVVLNGLRTTPANERRERLRDYERRWFAPLLRALQQGRVGGLDLIGTGPRPVQVSLDRRAAWRIWRR</sequence>
<gene>
    <name evidence="1" type="ORF">EDC61_103172</name>
</gene>
<dbReference type="Pfam" id="PF10143">
    <property type="entry name" value="PhosphMutase"/>
    <property type="match status" value="1"/>
</dbReference>
<dbReference type="AlphaFoldDB" id="A0A4R3JZN7"/>
<dbReference type="OrthoDB" id="5295974at2"/>
<accession>A0A4R3JZN7</accession>
<dbReference type="InterPro" id="IPR004456">
    <property type="entry name" value="Pglycerate_mutase_ApgM"/>
</dbReference>
<evidence type="ECO:0000313" key="1">
    <source>
        <dbReference type="EMBL" id="TCS73049.1"/>
    </source>
</evidence>
<keyword evidence="2" id="KW-1185">Reference proteome</keyword>
<comment type="caution">
    <text evidence="1">The sequence shown here is derived from an EMBL/GenBank/DDBJ whole genome shotgun (WGS) entry which is preliminary data.</text>
</comment>
<protein>
    <recommendedName>
        <fullName evidence="3">Phosphoglycerate mutase</fullName>
    </recommendedName>
</protein>
<proteinExistence type="predicted"/>
<evidence type="ECO:0000313" key="2">
    <source>
        <dbReference type="Proteomes" id="UP000295135"/>
    </source>
</evidence>
<dbReference type="RefSeq" id="WP_126462268.1">
    <property type="nucleotide sequence ID" value="NZ_AP018721.1"/>
</dbReference>
<dbReference type="GO" id="GO:0004619">
    <property type="term" value="F:phosphoglycerate mutase activity"/>
    <property type="evidence" value="ECO:0007669"/>
    <property type="project" value="InterPro"/>
</dbReference>
<organism evidence="1 2">
    <name type="scientific">Sulfuritortus calidifontis</name>
    <dbReference type="NCBI Taxonomy" id="1914471"/>
    <lineage>
        <taxon>Bacteria</taxon>
        <taxon>Pseudomonadati</taxon>
        <taxon>Pseudomonadota</taxon>
        <taxon>Betaproteobacteria</taxon>
        <taxon>Nitrosomonadales</taxon>
        <taxon>Thiobacillaceae</taxon>
        <taxon>Sulfuritortus</taxon>
    </lineage>
</organism>
<dbReference type="Proteomes" id="UP000295135">
    <property type="component" value="Unassembled WGS sequence"/>
</dbReference>
<dbReference type="InterPro" id="IPR016631">
    <property type="entry name" value="Regulatory_RpfE"/>
</dbReference>
<reference evidence="1 2" key="1">
    <citation type="submission" date="2019-03" db="EMBL/GenBank/DDBJ databases">
        <title>Genomic Encyclopedia of Type Strains, Phase IV (KMG-IV): sequencing the most valuable type-strain genomes for metagenomic binning, comparative biology and taxonomic classification.</title>
        <authorList>
            <person name="Goeker M."/>
        </authorList>
    </citation>
    <scope>NUCLEOTIDE SEQUENCE [LARGE SCALE GENOMIC DNA]</scope>
    <source>
        <strain evidence="1 2">DSM 103923</strain>
    </source>
</reference>
<dbReference type="PIRSF" id="PIRSF015283">
    <property type="entry name" value="Regulatory_RpfE"/>
    <property type="match status" value="1"/>
</dbReference>
<name>A0A4R3JZN7_9PROT</name>